<dbReference type="Gene3D" id="6.10.280.130">
    <property type="match status" value="1"/>
</dbReference>
<dbReference type="PANTHER" id="PTHR33751:SF1">
    <property type="entry name" value="CBB3-TYPE CYTOCHROME C OXIDASE SUBUNIT FIXP"/>
    <property type="match status" value="1"/>
</dbReference>
<dbReference type="RefSeq" id="WP_088391608.1">
    <property type="nucleotide sequence ID" value="NZ_MTCZ01000030.1"/>
</dbReference>
<comment type="caution">
    <text evidence="7">The sequence shown here is derived from an EMBL/GenBank/DDBJ whole genome shotgun (WGS) entry which is preliminary data.</text>
</comment>
<evidence type="ECO:0000313" key="8">
    <source>
        <dbReference type="Proteomes" id="UP000197768"/>
    </source>
</evidence>
<dbReference type="InterPro" id="IPR009056">
    <property type="entry name" value="Cyt_c-like_dom"/>
</dbReference>
<feature type="transmembrane region" description="Helical" evidence="5">
    <location>
        <begin position="6"/>
        <end position="26"/>
    </location>
</feature>
<dbReference type="GO" id="GO:0009055">
    <property type="term" value="F:electron transfer activity"/>
    <property type="evidence" value="ECO:0007669"/>
    <property type="project" value="InterPro"/>
</dbReference>
<dbReference type="InterPro" id="IPR050597">
    <property type="entry name" value="Cytochrome_c_Oxidase_Subunit"/>
</dbReference>
<evidence type="ECO:0000256" key="5">
    <source>
        <dbReference type="SAM" id="Phobius"/>
    </source>
</evidence>
<dbReference type="GO" id="GO:0046872">
    <property type="term" value="F:metal ion binding"/>
    <property type="evidence" value="ECO:0007669"/>
    <property type="project" value="UniProtKB-KW"/>
</dbReference>
<keyword evidence="1 4" id="KW-0349">Heme</keyword>
<dbReference type="InterPro" id="IPR038414">
    <property type="entry name" value="CcoP_N_sf"/>
</dbReference>
<dbReference type="EMBL" id="MTCZ01000030">
    <property type="protein sequence ID" value="OWP84524.1"/>
    <property type="molecule type" value="Genomic_DNA"/>
</dbReference>
<dbReference type="InterPro" id="IPR032858">
    <property type="entry name" value="CcoP_N"/>
</dbReference>
<keyword evidence="5" id="KW-0812">Transmembrane</keyword>
<keyword evidence="2 4" id="KW-0479">Metal-binding</keyword>
<accession>A0A246GJN8</accession>
<dbReference type="GO" id="GO:0020037">
    <property type="term" value="F:heme binding"/>
    <property type="evidence" value="ECO:0007669"/>
    <property type="project" value="InterPro"/>
</dbReference>
<reference evidence="7 8" key="1">
    <citation type="journal article" date="2017" name="Infect. Genet. Evol.">
        <title>Comparative genome analysis of fish pathogen Flavobacterium columnare reveals extensive sequence diversity within the species.</title>
        <authorList>
            <person name="Kayansamruaj P."/>
            <person name="Dong H.T."/>
            <person name="Hirono I."/>
            <person name="Kondo H."/>
            <person name="Senapin S."/>
            <person name="Rodkhum C."/>
        </authorList>
    </citation>
    <scope>NUCLEOTIDE SEQUENCE [LARGE SCALE GENOMIC DNA]</scope>
    <source>
        <strain evidence="7 8">1215</strain>
    </source>
</reference>
<gene>
    <name evidence="7" type="ORF">BWK59_04925</name>
</gene>
<dbReference type="InterPro" id="IPR036909">
    <property type="entry name" value="Cyt_c-like_dom_sf"/>
</dbReference>
<keyword evidence="5" id="KW-0472">Membrane</keyword>
<evidence type="ECO:0000256" key="3">
    <source>
        <dbReference type="ARBA" id="ARBA00023004"/>
    </source>
</evidence>
<dbReference type="PANTHER" id="PTHR33751">
    <property type="entry name" value="CBB3-TYPE CYTOCHROME C OXIDASE SUBUNIT FIXP"/>
    <property type="match status" value="1"/>
</dbReference>
<feature type="domain" description="Cytochrome c" evidence="6">
    <location>
        <begin position="194"/>
        <end position="274"/>
    </location>
</feature>
<evidence type="ECO:0000313" key="7">
    <source>
        <dbReference type="EMBL" id="OWP84524.1"/>
    </source>
</evidence>
<evidence type="ECO:0000256" key="2">
    <source>
        <dbReference type="ARBA" id="ARBA00022723"/>
    </source>
</evidence>
<dbReference type="AlphaFoldDB" id="A0A246GJN8"/>
<name>A0A246GJN8_9FLAO</name>
<proteinExistence type="predicted"/>
<dbReference type="Proteomes" id="UP000197768">
    <property type="component" value="Unassembled WGS sequence"/>
</dbReference>
<evidence type="ECO:0000256" key="4">
    <source>
        <dbReference type="PROSITE-ProRule" id="PRU00433"/>
    </source>
</evidence>
<keyword evidence="5" id="KW-1133">Transmembrane helix</keyword>
<feature type="transmembrane region" description="Helical" evidence="5">
    <location>
        <begin position="38"/>
        <end position="58"/>
    </location>
</feature>
<evidence type="ECO:0000259" key="6">
    <source>
        <dbReference type="PROSITE" id="PS51007"/>
    </source>
</evidence>
<sequence length="312" mass="35162">MKKIFPIYVRIPAFFALFFMAMEFFIDSGDRPAFIKYPILNVILLIFLLILITVELVLKATDKVLDTLLTEEQRKEKELEENLPFTETQFFKGIIQKLTRSRKVEEENELIMNHNYDGIQELDNVLPPWWVYLFYGTIAFALIYLVRFHMLGHDDQTTEFEKEMTIAKVQVEEYKKTAPDLMSKENVTLLTDAESINAGKAIFQTNCIACHKADAGGAIGPNLTDKYWVLGGGIKNVFNTIMEGGRAGKGMISWKDQIKPSDIQKIASYVLSLQGTNPAGAKAPEGDLWEEGATTMPATQNISATVDSTKAK</sequence>
<organism evidence="7 8">
    <name type="scientific">Flavobacterium davisii</name>
    <dbReference type="NCBI Taxonomy" id="2906077"/>
    <lineage>
        <taxon>Bacteria</taxon>
        <taxon>Pseudomonadati</taxon>
        <taxon>Bacteroidota</taxon>
        <taxon>Flavobacteriia</taxon>
        <taxon>Flavobacteriales</taxon>
        <taxon>Flavobacteriaceae</taxon>
        <taxon>Flavobacterium</taxon>
    </lineage>
</organism>
<dbReference type="SUPFAM" id="SSF46626">
    <property type="entry name" value="Cytochrome c"/>
    <property type="match status" value="1"/>
</dbReference>
<dbReference type="Gene3D" id="1.10.760.10">
    <property type="entry name" value="Cytochrome c-like domain"/>
    <property type="match status" value="1"/>
</dbReference>
<evidence type="ECO:0000256" key="1">
    <source>
        <dbReference type="ARBA" id="ARBA00022617"/>
    </source>
</evidence>
<dbReference type="Pfam" id="PF13442">
    <property type="entry name" value="Cytochrome_CBB3"/>
    <property type="match status" value="1"/>
</dbReference>
<feature type="transmembrane region" description="Helical" evidence="5">
    <location>
        <begin position="129"/>
        <end position="146"/>
    </location>
</feature>
<protein>
    <submittedName>
        <fullName evidence="7">Cytochrome C oxidase subunit III</fullName>
    </submittedName>
</protein>
<dbReference type="Pfam" id="PF14715">
    <property type="entry name" value="FixP_N"/>
    <property type="match status" value="1"/>
</dbReference>
<dbReference type="PROSITE" id="PS51007">
    <property type="entry name" value="CYTC"/>
    <property type="match status" value="1"/>
</dbReference>
<keyword evidence="3 4" id="KW-0408">Iron</keyword>